<dbReference type="RefSeq" id="WP_264815516.1">
    <property type="nucleotide sequence ID" value="NZ_BAPV01000012.1"/>
</dbReference>
<protein>
    <recommendedName>
        <fullName evidence="1">Cyanophage baseplate Pam3 plug gp18 domain-containing protein</fullName>
    </recommendedName>
</protein>
<proteinExistence type="predicted"/>
<evidence type="ECO:0000313" key="3">
    <source>
        <dbReference type="Proteomes" id="UP001062776"/>
    </source>
</evidence>
<dbReference type="InterPro" id="IPR054252">
    <property type="entry name" value="Pam3_gp18"/>
</dbReference>
<reference evidence="2" key="1">
    <citation type="submission" date="2013-04" db="EMBL/GenBank/DDBJ databases">
        <title>The genome sequencing project of 58 acetic acid bacteria.</title>
        <authorList>
            <person name="Okamoto-Kainuma A."/>
            <person name="Ishikawa M."/>
            <person name="Umino S."/>
            <person name="Koizumi Y."/>
            <person name="Shiwa Y."/>
            <person name="Yoshikawa H."/>
            <person name="Matsutani M."/>
            <person name="Matsushita K."/>
        </authorList>
    </citation>
    <scope>NUCLEOTIDE SEQUENCE</scope>
    <source>
        <strain evidence="2">NRIC 0535</strain>
    </source>
</reference>
<keyword evidence="3" id="KW-1185">Reference proteome</keyword>
<gene>
    <name evidence="2" type="ORF">AA0535_1661</name>
</gene>
<feature type="domain" description="Cyanophage baseplate Pam3 plug gp18" evidence="1">
    <location>
        <begin position="5"/>
        <end position="95"/>
    </location>
</feature>
<name>A0ABQ0Q305_9PROT</name>
<dbReference type="EMBL" id="BAPV01000012">
    <property type="protein sequence ID" value="GBQ88915.1"/>
    <property type="molecule type" value="Genomic_DNA"/>
</dbReference>
<evidence type="ECO:0000313" key="2">
    <source>
        <dbReference type="EMBL" id="GBQ88915.1"/>
    </source>
</evidence>
<dbReference type="Proteomes" id="UP001062776">
    <property type="component" value="Unassembled WGS sequence"/>
</dbReference>
<organism evidence="2 3">
    <name type="scientific">Asaia krungthepensis NRIC 0535</name>
    <dbReference type="NCBI Taxonomy" id="1307925"/>
    <lineage>
        <taxon>Bacteria</taxon>
        <taxon>Pseudomonadati</taxon>
        <taxon>Pseudomonadota</taxon>
        <taxon>Alphaproteobacteria</taxon>
        <taxon>Acetobacterales</taxon>
        <taxon>Acetobacteraceae</taxon>
        <taxon>Asaia</taxon>
    </lineage>
</organism>
<sequence length="97" mass="10706">MTGVIPLTATPYQTLNIVLDGQNIRLDVQQRRTGIYLNVWLNDVQVVAGALALTDTYIVRAAYLGLPGDFAFIDLQGSDDPDYSGFGTRWFLFYSGA</sequence>
<accession>A0ABQ0Q305</accession>
<evidence type="ECO:0000259" key="1">
    <source>
        <dbReference type="Pfam" id="PF22479"/>
    </source>
</evidence>
<comment type="caution">
    <text evidence="2">The sequence shown here is derived from an EMBL/GenBank/DDBJ whole genome shotgun (WGS) entry which is preliminary data.</text>
</comment>
<dbReference type="Pfam" id="PF22479">
    <property type="entry name" value="Pam3_gp18"/>
    <property type="match status" value="1"/>
</dbReference>